<feature type="transmembrane region" description="Helical" evidence="1">
    <location>
        <begin position="94"/>
        <end position="116"/>
    </location>
</feature>
<feature type="transmembrane region" description="Helical" evidence="1">
    <location>
        <begin position="173"/>
        <end position="193"/>
    </location>
</feature>
<keyword evidence="1" id="KW-1133">Transmembrane helix</keyword>
<feature type="transmembrane region" description="Helical" evidence="1">
    <location>
        <begin position="324"/>
        <end position="345"/>
    </location>
</feature>
<reference evidence="4" key="1">
    <citation type="submission" date="2016-11" db="EMBL/GenBank/DDBJ databases">
        <authorList>
            <person name="Varghese N."/>
            <person name="Submissions S."/>
        </authorList>
    </citation>
    <scope>NUCLEOTIDE SEQUENCE [LARGE SCALE GENOMIC DNA]</scope>
    <source>
        <strain evidence="4">DSM 22638</strain>
    </source>
</reference>
<keyword evidence="4" id="KW-1185">Reference proteome</keyword>
<sequence length="351" mass="38419">MTLLHSILENVKNSEGEAFVYDEKAIEEAIENRNNEKSNIAIKVLSVFGGFMAALAFLGFLFVLGIYDSASAMLVMGMLFLAGAIALNKFFDRIIIDTFSISVYGIGLALVIFGMADMGMDEDVITLVVIGIAIISLLIAQTYMLSFLSVVTIAVGVMVLIFSNDSYNLLHAYVFVYTLALACCFLGEGWFLATNKKLAKLYGPIRIGLIISLLMGLIALGKRDLVPEAHGYIWLSSLPIALCILYLVYDIIGVLGITQTRTKVLIYALSVAVLVPTILAPSIAGAILILLLSFRVNYKTGMVIGIVALVYFVSQYYYDLNFTLLTKSIILLCSGVAFLFFYLFISKKTNP</sequence>
<evidence type="ECO:0000256" key="1">
    <source>
        <dbReference type="SAM" id="Phobius"/>
    </source>
</evidence>
<evidence type="ECO:0000259" key="2">
    <source>
        <dbReference type="Pfam" id="PF14351"/>
    </source>
</evidence>
<gene>
    <name evidence="3" type="ORF">SAMN04488116_1850</name>
</gene>
<keyword evidence="1" id="KW-0472">Membrane</keyword>
<dbReference type="STRING" id="570519.SAMN04488116_1850"/>
<feature type="transmembrane region" description="Helical" evidence="1">
    <location>
        <begin position="232"/>
        <end position="252"/>
    </location>
</feature>
<evidence type="ECO:0000313" key="4">
    <source>
        <dbReference type="Proteomes" id="UP000184532"/>
    </source>
</evidence>
<dbReference type="Pfam" id="PF14351">
    <property type="entry name" value="DUF4401"/>
    <property type="match status" value="1"/>
</dbReference>
<feature type="transmembrane region" description="Helical" evidence="1">
    <location>
        <begin position="199"/>
        <end position="220"/>
    </location>
</feature>
<name>A0A1M5KYB8_9FLAO</name>
<feature type="domain" description="DUF4401" evidence="2">
    <location>
        <begin position="41"/>
        <end position="347"/>
    </location>
</feature>
<dbReference type="AlphaFoldDB" id="A0A1M5KYB8"/>
<organism evidence="3 4">
    <name type="scientific">Flagellimonas flava</name>
    <dbReference type="NCBI Taxonomy" id="570519"/>
    <lineage>
        <taxon>Bacteria</taxon>
        <taxon>Pseudomonadati</taxon>
        <taxon>Bacteroidota</taxon>
        <taxon>Flavobacteriia</taxon>
        <taxon>Flavobacteriales</taxon>
        <taxon>Flavobacteriaceae</taxon>
        <taxon>Flagellimonas</taxon>
    </lineage>
</organism>
<feature type="transmembrane region" description="Helical" evidence="1">
    <location>
        <begin position="264"/>
        <end position="294"/>
    </location>
</feature>
<evidence type="ECO:0000313" key="3">
    <source>
        <dbReference type="EMBL" id="SHG57705.1"/>
    </source>
</evidence>
<proteinExistence type="predicted"/>
<feature type="transmembrane region" description="Helical" evidence="1">
    <location>
        <begin position="301"/>
        <end position="318"/>
    </location>
</feature>
<accession>A0A1M5KYB8</accession>
<feature type="transmembrane region" description="Helical" evidence="1">
    <location>
        <begin position="128"/>
        <end position="161"/>
    </location>
</feature>
<feature type="transmembrane region" description="Helical" evidence="1">
    <location>
        <begin position="40"/>
        <end position="64"/>
    </location>
</feature>
<dbReference type="EMBL" id="FQWL01000002">
    <property type="protein sequence ID" value="SHG57705.1"/>
    <property type="molecule type" value="Genomic_DNA"/>
</dbReference>
<dbReference type="RefSeq" id="WP_245812805.1">
    <property type="nucleotide sequence ID" value="NZ_FQWL01000002.1"/>
</dbReference>
<feature type="transmembrane region" description="Helical" evidence="1">
    <location>
        <begin position="70"/>
        <end position="87"/>
    </location>
</feature>
<protein>
    <recommendedName>
        <fullName evidence="2">DUF4401 domain-containing protein</fullName>
    </recommendedName>
</protein>
<keyword evidence="1" id="KW-0812">Transmembrane</keyword>
<dbReference type="InterPro" id="IPR025513">
    <property type="entry name" value="DUF4401"/>
</dbReference>
<dbReference type="Proteomes" id="UP000184532">
    <property type="component" value="Unassembled WGS sequence"/>
</dbReference>